<dbReference type="Pfam" id="PF08275">
    <property type="entry name" value="DNAG_N"/>
    <property type="match status" value="1"/>
</dbReference>
<dbReference type="CDD" id="cd03364">
    <property type="entry name" value="TOPRIM_DnaG_primases"/>
    <property type="match status" value="1"/>
</dbReference>
<evidence type="ECO:0000256" key="13">
    <source>
        <dbReference type="PIRNR" id="PIRNR002811"/>
    </source>
</evidence>
<dbReference type="Proteomes" id="UP000018680">
    <property type="component" value="Chromosome"/>
</dbReference>
<comment type="caution">
    <text evidence="12">Lacks conserved residue(s) required for the propagation of feature annotation.</text>
</comment>
<dbReference type="STRING" id="1307761.L21SP2_1770"/>
<feature type="domain" description="Zinc finger CHC2-type" evidence="15">
    <location>
        <begin position="33"/>
        <end position="87"/>
    </location>
</feature>
<sequence>MIPEETIEEVRRKTDIVEVVGEYVNLTRKGDRYWGLSPFKNEKTPSFTVTPSREMFYCFSTQKGGNVFTFIMEMEHLTFPEAVEYLGRRAGVEIDQDRGEISRESRDRKAMEELYAKIRESFSYLLTESDMGRPALDYIRNRGFDRELIDQFSLGYAHPDPFWLHGFLMKKGYSPEFLGKTGLFSQRNPRWCLFANRLMFPIQRHQGDTVGFGGRLLDGDGPKYINSPDTMIFHKKHNLYGLERAKEGIKKGEGFILCEGYLDVLAFHQAGLTNAVAPLGTAFTPEQAKLLHRFSTRGTCVFDGDEAGYKASQKAAVIFEMEGIECNILSLENDKDPADILAENGSQELKNLVHSATTALEFLVTKAVSKSDIHTPEGKERILEQLFPYIRSIQSPVKQEASLEILADRVSVTLESIRGSFQRFLRGERSPRPKHDEPGAEGGPEHRQKRIAMIVNPENLLMTALVIHPEYFQMVRKHIRAMDLRNDIAQSLYVLLEEHFRNSDCEFEKILQDIEHEEVKNFIMKKATSGEFGNDPAGYIEAALLRVRSDLLSEERREVVQLLKRKEQSRDSKGQRELLEKKMFLDTELKTLKESIHDRTAE</sequence>
<dbReference type="PIRSF" id="PIRSF002811">
    <property type="entry name" value="DnaG"/>
    <property type="match status" value="1"/>
</dbReference>
<protein>
    <recommendedName>
        <fullName evidence="12 13">DNA primase</fullName>
        <ecNumber evidence="12">2.7.7.101</ecNumber>
    </recommendedName>
</protein>
<evidence type="ECO:0000313" key="17">
    <source>
        <dbReference type="EMBL" id="AHC15147.1"/>
    </source>
</evidence>
<comment type="cofactor">
    <cofactor evidence="13">
        <name>Zn(2+)</name>
        <dbReference type="ChEBI" id="CHEBI:29105"/>
    </cofactor>
    <text evidence="13">Binds 1 zinc ion per monomer.</text>
</comment>
<dbReference type="GO" id="GO:0005737">
    <property type="term" value="C:cytoplasm"/>
    <property type="evidence" value="ECO:0007669"/>
    <property type="project" value="TreeGrafter"/>
</dbReference>
<evidence type="ECO:0000256" key="2">
    <source>
        <dbReference type="ARBA" id="ARBA00022515"/>
    </source>
</evidence>
<dbReference type="Pfam" id="PF10410">
    <property type="entry name" value="DnaB_bind"/>
    <property type="match status" value="1"/>
</dbReference>
<evidence type="ECO:0000256" key="5">
    <source>
        <dbReference type="ARBA" id="ARBA00022705"/>
    </source>
</evidence>
<dbReference type="HAMAP" id="MF_00974">
    <property type="entry name" value="DNA_primase_DnaG"/>
    <property type="match status" value="1"/>
</dbReference>
<keyword evidence="6 13" id="KW-0479">Metal-binding</keyword>
<dbReference type="InterPro" id="IPR030846">
    <property type="entry name" value="DnaG_bac"/>
</dbReference>
<dbReference type="Pfam" id="PF13155">
    <property type="entry name" value="Toprim_2"/>
    <property type="match status" value="1"/>
</dbReference>
<dbReference type="SUPFAM" id="SSF56731">
    <property type="entry name" value="DNA primase core"/>
    <property type="match status" value="1"/>
</dbReference>
<gene>
    <name evidence="12" type="primary">dnaG</name>
    <name evidence="17" type="ORF">L21SP2_1770</name>
</gene>
<dbReference type="GO" id="GO:0003899">
    <property type="term" value="F:DNA-directed RNA polymerase activity"/>
    <property type="evidence" value="ECO:0007669"/>
    <property type="project" value="UniProtKB-UniRule"/>
</dbReference>
<dbReference type="InterPro" id="IPR013264">
    <property type="entry name" value="DNAG_N"/>
</dbReference>
<evidence type="ECO:0000256" key="10">
    <source>
        <dbReference type="ARBA" id="ARBA00023125"/>
    </source>
</evidence>
<evidence type="ECO:0000256" key="14">
    <source>
        <dbReference type="SAM" id="MobiDB-lite"/>
    </source>
</evidence>
<keyword evidence="10 12" id="KW-0238">DNA-binding</keyword>
<keyword evidence="5 12" id="KW-0235">DNA replication</keyword>
<evidence type="ECO:0000256" key="12">
    <source>
        <dbReference type="HAMAP-Rule" id="MF_00974"/>
    </source>
</evidence>
<evidence type="ECO:0000259" key="16">
    <source>
        <dbReference type="SMART" id="SM00493"/>
    </source>
</evidence>
<dbReference type="GO" id="GO:0008270">
    <property type="term" value="F:zinc ion binding"/>
    <property type="evidence" value="ECO:0007669"/>
    <property type="project" value="UniProtKB-KW"/>
</dbReference>
<dbReference type="Pfam" id="PF01807">
    <property type="entry name" value="Zn_ribbon_DnaG"/>
    <property type="match status" value="1"/>
</dbReference>
<evidence type="ECO:0000256" key="6">
    <source>
        <dbReference type="ARBA" id="ARBA00022723"/>
    </source>
</evidence>
<feature type="compositionally biased region" description="Basic and acidic residues" evidence="14">
    <location>
        <begin position="425"/>
        <end position="446"/>
    </location>
</feature>
<dbReference type="HOGENOM" id="CLU_013501_3_3_12"/>
<keyword evidence="8 13" id="KW-0862">Zinc</keyword>
<comment type="subunit">
    <text evidence="12">Monomer. Interacts with DnaB.</text>
</comment>
<dbReference type="Gene3D" id="3.90.980.10">
    <property type="entry name" value="DNA primase, catalytic core, N-terminal domain"/>
    <property type="match status" value="1"/>
</dbReference>
<dbReference type="FunFam" id="3.90.580.10:FF:000001">
    <property type="entry name" value="DNA primase"/>
    <property type="match status" value="1"/>
</dbReference>
<dbReference type="AlphaFoldDB" id="V5WH48"/>
<organism evidence="17 18">
    <name type="scientific">Salinispira pacifica</name>
    <dbReference type="NCBI Taxonomy" id="1307761"/>
    <lineage>
        <taxon>Bacteria</taxon>
        <taxon>Pseudomonadati</taxon>
        <taxon>Spirochaetota</taxon>
        <taxon>Spirochaetia</taxon>
        <taxon>Spirochaetales</taxon>
        <taxon>Spirochaetaceae</taxon>
        <taxon>Salinispira</taxon>
    </lineage>
</organism>
<dbReference type="Gene3D" id="3.90.580.10">
    <property type="entry name" value="Zinc finger, CHC2-type domain"/>
    <property type="match status" value="1"/>
</dbReference>
<feature type="domain" description="Toprim" evidence="16">
    <location>
        <begin position="253"/>
        <end position="324"/>
    </location>
</feature>
<dbReference type="InterPro" id="IPR002694">
    <property type="entry name" value="Znf_CHC2"/>
</dbReference>
<dbReference type="SUPFAM" id="SSF57783">
    <property type="entry name" value="Zinc beta-ribbon"/>
    <property type="match status" value="1"/>
</dbReference>
<dbReference type="NCBIfam" id="TIGR01391">
    <property type="entry name" value="dnaG"/>
    <property type="match status" value="1"/>
</dbReference>
<keyword evidence="4 12" id="KW-0548">Nucleotidyltransferase</keyword>
<accession>V5WH48</accession>
<feature type="region of interest" description="Disordered" evidence="14">
    <location>
        <begin position="425"/>
        <end position="447"/>
    </location>
</feature>
<evidence type="ECO:0000256" key="4">
    <source>
        <dbReference type="ARBA" id="ARBA00022695"/>
    </source>
</evidence>
<comment type="catalytic activity">
    <reaction evidence="12">
        <text>ssDNA + n NTP = ssDNA/pppN(pN)n-1 hybrid + (n-1) diphosphate.</text>
        <dbReference type="EC" id="2.7.7.101"/>
    </reaction>
</comment>
<evidence type="ECO:0000259" key="15">
    <source>
        <dbReference type="SMART" id="SM00400"/>
    </source>
</evidence>
<dbReference type="GO" id="GO:1990077">
    <property type="term" value="C:primosome complex"/>
    <property type="evidence" value="ECO:0007669"/>
    <property type="project" value="UniProtKB-KW"/>
</dbReference>
<dbReference type="InterPro" id="IPR006171">
    <property type="entry name" value="TOPRIM_dom"/>
</dbReference>
<keyword evidence="18" id="KW-1185">Reference proteome</keyword>
<evidence type="ECO:0000256" key="11">
    <source>
        <dbReference type="ARBA" id="ARBA00023163"/>
    </source>
</evidence>
<dbReference type="Gene3D" id="3.40.1360.10">
    <property type="match status" value="1"/>
</dbReference>
<evidence type="ECO:0000256" key="3">
    <source>
        <dbReference type="ARBA" id="ARBA00022679"/>
    </source>
</evidence>
<dbReference type="InterPro" id="IPR037068">
    <property type="entry name" value="DNA_primase_core_N_sf"/>
</dbReference>
<dbReference type="EMBL" id="CP006939">
    <property type="protein sequence ID" value="AHC15147.1"/>
    <property type="molecule type" value="Genomic_DNA"/>
</dbReference>
<keyword evidence="3 12" id="KW-0808">Transferase</keyword>
<dbReference type="GO" id="GO:0006269">
    <property type="term" value="P:DNA replication, synthesis of primer"/>
    <property type="evidence" value="ECO:0007669"/>
    <property type="project" value="UniProtKB-UniRule"/>
</dbReference>
<proteinExistence type="inferred from homology"/>
<keyword evidence="9" id="KW-0460">Magnesium</keyword>
<evidence type="ECO:0000256" key="1">
    <source>
        <dbReference type="ARBA" id="ARBA00022478"/>
    </source>
</evidence>
<dbReference type="GO" id="GO:0000428">
    <property type="term" value="C:DNA-directed RNA polymerase complex"/>
    <property type="evidence" value="ECO:0007669"/>
    <property type="project" value="UniProtKB-KW"/>
</dbReference>
<evidence type="ECO:0000256" key="9">
    <source>
        <dbReference type="ARBA" id="ARBA00022842"/>
    </source>
</evidence>
<dbReference type="InterPro" id="IPR006295">
    <property type="entry name" value="DNA_primase_DnaG"/>
</dbReference>
<dbReference type="InterPro" id="IPR036977">
    <property type="entry name" value="DNA_primase_Znf_CHC2"/>
</dbReference>
<evidence type="ECO:0000256" key="8">
    <source>
        <dbReference type="ARBA" id="ARBA00022833"/>
    </source>
</evidence>
<dbReference type="PATRIC" id="fig|1307761.3.peg.1764"/>
<dbReference type="SMART" id="SM00400">
    <property type="entry name" value="ZnF_CHCC"/>
    <property type="match status" value="1"/>
</dbReference>
<keyword evidence="1 12" id="KW-0240">DNA-directed RNA polymerase</keyword>
<dbReference type="PANTHER" id="PTHR30313">
    <property type="entry name" value="DNA PRIMASE"/>
    <property type="match status" value="1"/>
</dbReference>
<dbReference type="InterPro" id="IPR034151">
    <property type="entry name" value="TOPRIM_DnaG_bac"/>
</dbReference>
<evidence type="ECO:0000313" key="18">
    <source>
        <dbReference type="Proteomes" id="UP000018680"/>
    </source>
</evidence>
<reference evidence="17 18" key="1">
    <citation type="journal article" date="2015" name="Stand. Genomic Sci.">
        <title>Complete genome sequence and description of Salinispira pacifica gen. nov., sp. nov., a novel spirochaete isolated form a hypersaline microbial mat.</title>
        <authorList>
            <person name="Ben Hania W."/>
            <person name="Joseph M."/>
            <person name="Schumann P."/>
            <person name="Bunk B."/>
            <person name="Fiebig A."/>
            <person name="Sproer C."/>
            <person name="Klenk H.P."/>
            <person name="Fardeau M.L."/>
            <person name="Spring S."/>
        </authorList>
    </citation>
    <scope>NUCLEOTIDE SEQUENCE [LARGE SCALE GENOMIC DNA]</scope>
    <source>
        <strain evidence="17 18">L21-RPul-D2</strain>
    </source>
</reference>
<dbReference type="KEGG" id="slr:L21SP2_1770"/>
<dbReference type="SMART" id="SM00493">
    <property type="entry name" value="TOPRIM"/>
    <property type="match status" value="1"/>
</dbReference>
<comment type="function">
    <text evidence="12 13">RNA polymerase that catalyzes the synthesis of short RNA molecules used as primers for DNA polymerase during DNA replication.</text>
</comment>
<dbReference type="InterPro" id="IPR050219">
    <property type="entry name" value="DnaG_primase"/>
</dbReference>
<dbReference type="EC" id="2.7.7.101" evidence="12"/>
<dbReference type="RefSeq" id="WP_024268065.1">
    <property type="nucleotide sequence ID" value="NC_023035.1"/>
</dbReference>
<comment type="similarity">
    <text evidence="12 13">Belongs to the DnaG primase family.</text>
</comment>
<dbReference type="InterPro" id="IPR019475">
    <property type="entry name" value="DNA_primase_DnaB-bd"/>
</dbReference>
<dbReference type="PANTHER" id="PTHR30313:SF2">
    <property type="entry name" value="DNA PRIMASE"/>
    <property type="match status" value="1"/>
</dbReference>
<keyword evidence="11 12" id="KW-0804">Transcription</keyword>
<dbReference type="GO" id="GO:0003677">
    <property type="term" value="F:DNA binding"/>
    <property type="evidence" value="ECO:0007669"/>
    <property type="project" value="UniProtKB-KW"/>
</dbReference>
<dbReference type="eggNOG" id="COG0358">
    <property type="taxonomic scope" value="Bacteria"/>
</dbReference>
<evidence type="ECO:0000256" key="7">
    <source>
        <dbReference type="ARBA" id="ARBA00022771"/>
    </source>
</evidence>
<dbReference type="OrthoDB" id="9803773at2"/>
<keyword evidence="7" id="KW-0863">Zinc-finger</keyword>
<keyword evidence="2 12" id="KW-0639">Primosome</keyword>
<name>V5WH48_9SPIO</name>